<name>A0A8H3ZVS9_9PEZI</name>
<protein>
    <submittedName>
        <fullName evidence="9">Pantothenate transporter</fullName>
    </submittedName>
</protein>
<dbReference type="PROSITE" id="PS50850">
    <property type="entry name" value="MFS"/>
    <property type="match status" value="1"/>
</dbReference>
<evidence type="ECO:0000256" key="1">
    <source>
        <dbReference type="ARBA" id="ARBA00004141"/>
    </source>
</evidence>
<keyword evidence="5 7" id="KW-0472">Membrane</keyword>
<gene>
    <name evidence="9" type="ORF">GQ607_007177</name>
</gene>
<organism evidence="9 10">
    <name type="scientific">Colletotrichum asianum</name>
    <dbReference type="NCBI Taxonomy" id="702518"/>
    <lineage>
        <taxon>Eukaryota</taxon>
        <taxon>Fungi</taxon>
        <taxon>Dikarya</taxon>
        <taxon>Ascomycota</taxon>
        <taxon>Pezizomycotina</taxon>
        <taxon>Sordariomycetes</taxon>
        <taxon>Hypocreomycetidae</taxon>
        <taxon>Glomerellales</taxon>
        <taxon>Glomerellaceae</taxon>
        <taxon>Colletotrichum</taxon>
        <taxon>Colletotrichum gloeosporioides species complex</taxon>
    </lineage>
</organism>
<feature type="transmembrane region" description="Helical" evidence="7">
    <location>
        <begin position="285"/>
        <end position="305"/>
    </location>
</feature>
<feature type="transmembrane region" description="Helical" evidence="7">
    <location>
        <begin position="426"/>
        <end position="448"/>
    </location>
</feature>
<sequence>MGIPDNLNIQVAAHDVGGRDATAIGQSSGSDGDITHVESEPKDYIDPKEERAFVWRLDLFFLTIGFLGYMFKYIDQTNISNAYVSGMKEDLSLFGNELNYFTTFFNIGYMIMLYPSCIVISHFGPSKWLPACELIWGVLTCCLSVVTSSKQVYGLRFLIGLFEGTAWPGYFTLISQWYMPHEVALRMSLYNIAQPAGAMLSGAMQGALSTNFEGVAGRSGWRWAFIINGACTIVVALTAFFILPGYPERPNPLSKFYMTDRHIEIAVARGRRVGRKPQIGITVKSFLRCFTFWQLWAIAIAWPVGGNFTPASYFNLWLKSLKNSDGTVKYSVAMLNYLPIAGQGLQLISELLFSGFSGYFGVHLPFLLLHSAINIASQVILIVRPKNEGAYMAGWYMNYIGAVSTMLLCSWGSAHLQHEPEVRTVLFASGTVLAYIMSAFIPIAAFPASEAPNWRIGSKLYLAFALVAVVIFIGIHFGFRWEEKKQQKEAVKEELAGEPDDANAGVKTGERQISTPLIYPQPTTNATPSAISSAVPALGTGNPSIIARIPSPLALAISSLNIFVSVHPGLTQFTRTPLPAYSLLAAAAATRNTFAFFAMQYAAPSCARPISHISSFFNSSPSGASARCRSSASDIGGPMYCAILPTQTKLLPLGISTSAPKAAITFAVPSTSTS</sequence>
<evidence type="ECO:0000313" key="10">
    <source>
        <dbReference type="Proteomes" id="UP000434172"/>
    </source>
</evidence>
<feature type="transmembrane region" description="Helical" evidence="7">
    <location>
        <begin position="128"/>
        <end position="146"/>
    </location>
</feature>
<keyword evidence="2" id="KW-0813">Transport</keyword>
<dbReference type="AlphaFoldDB" id="A0A8H3ZVS9"/>
<evidence type="ECO:0000256" key="4">
    <source>
        <dbReference type="ARBA" id="ARBA00022989"/>
    </source>
</evidence>
<evidence type="ECO:0000256" key="3">
    <source>
        <dbReference type="ARBA" id="ARBA00022692"/>
    </source>
</evidence>
<keyword evidence="3 7" id="KW-0812">Transmembrane</keyword>
<evidence type="ECO:0000256" key="6">
    <source>
        <dbReference type="ARBA" id="ARBA00037968"/>
    </source>
</evidence>
<comment type="caution">
    <text evidence="9">The sequence shown here is derived from an EMBL/GenBank/DDBJ whole genome shotgun (WGS) entry which is preliminary data.</text>
</comment>
<dbReference type="InterPro" id="IPR036259">
    <property type="entry name" value="MFS_trans_sf"/>
</dbReference>
<dbReference type="InterPro" id="IPR020846">
    <property type="entry name" value="MFS_dom"/>
</dbReference>
<accession>A0A8H3ZVS9</accession>
<dbReference type="SUPFAM" id="SSF103473">
    <property type="entry name" value="MFS general substrate transporter"/>
    <property type="match status" value="1"/>
</dbReference>
<dbReference type="Gene3D" id="1.20.1250.20">
    <property type="entry name" value="MFS general substrate transporter like domains"/>
    <property type="match status" value="1"/>
</dbReference>
<feature type="transmembrane region" description="Helical" evidence="7">
    <location>
        <begin position="395"/>
        <end position="414"/>
    </location>
</feature>
<dbReference type="PANTHER" id="PTHR43791:SF64">
    <property type="entry name" value="MAJOR FACILITATOR SUPERFAMILY (MFS) PROFILE DOMAIN-CONTAINING PROTEIN"/>
    <property type="match status" value="1"/>
</dbReference>
<evidence type="ECO:0000256" key="5">
    <source>
        <dbReference type="ARBA" id="ARBA00023136"/>
    </source>
</evidence>
<feature type="transmembrane region" description="Helical" evidence="7">
    <location>
        <begin position="223"/>
        <end position="246"/>
    </location>
</feature>
<dbReference type="OrthoDB" id="3639251at2759"/>
<feature type="transmembrane region" description="Helical" evidence="7">
    <location>
        <begin position="362"/>
        <end position="383"/>
    </location>
</feature>
<feature type="transmembrane region" description="Helical" evidence="7">
    <location>
        <begin position="53"/>
        <end position="71"/>
    </location>
</feature>
<reference evidence="9 10" key="1">
    <citation type="submission" date="2019-12" db="EMBL/GenBank/DDBJ databases">
        <title>A genome sequence resource for the geographically widespread anthracnose pathogen Colletotrichum asianum.</title>
        <authorList>
            <person name="Meng Y."/>
        </authorList>
    </citation>
    <scope>NUCLEOTIDE SEQUENCE [LARGE SCALE GENOMIC DNA]</scope>
    <source>
        <strain evidence="9 10">ICMP 18580</strain>
    </source>
</reference>
<dbReference type="EMBL" id="WOWK01000035">
    <property type="protein sequence ID" value="KAF0325735.1"/>
    <property type="molecule type" value="Genomic_DNA"/>
</dbReference>
<proteinExistence type="inferred from homology"/>
<comment type="similarity">
    <text evidence="6">Belongs to the major facilitator superfamily. Allantoate permease family.</text>
</comment>
<dbReference type="GO" id="GO:0016020">
    <property type="term" value="C:membrane"/>
    <property type="evidence" value="ECO:0007669"/>
    <property type="project" value="UniProtKB-SubCell"/>
</dbReference>
<feature type="domain" description="Major facilitator superfamily (MFS) profile" evidence="8">
    <location>
        <begin position="61"/>
        <end position="486"/>
    </location>
</feature>
<comment type="subcellular location">
    <subcellularLocation>
        <location evidence="1">Membrane</location>
        <topology evidence="1">Multi-pass membrane protein</topology>
    </subcellularLocation>
</comment>
<evidence type="ECO:0000259" key="8">
    <source>
        <dbReference type="PROSITE" id="PS50850"/>
    </source>
</evidence>
<dbReference type="PANTHER" id="PTHR43791">
    <property type="entry name" value="PERMEASE-RELATED"/>
    <property type="match status" value="1"/>
</dbReference>
<dbReference type="GO" id="GO:0022857">
    <property type="term" value="F:transmembrane transporter activity"/>
    <property type="evidence" value="ECO:0007669"/>
    <property type="project" value="InterPro"/>
</dbReference>
<dbReference type="InterPro" id="IPR011701">
    <property type="entry name" value="MFS"/>
</dbReference>
<evidence type="ECO:0000256" key="7">
    <source>
        <dbReference type="SAM" id="Phobius"/>
    </source>
</evidence>
<dbReference type="Pfam" id="PF07690">
    <property type="entry name" value="MFS_1"/>
    <property type="match status" value="1"/>
</dbReference>
<keyword evidence="10" id="KW-1185">Reference proteome</keyword>
<feature type="transmembrane region" description="Helical" evidence="7">
    <location>
        <begin position="158"/>
        <end position="179"/>
    </location>
</feature>
<evidence type="ECO:0000313" key="9">
    <source>
        <dbReference type="EMBL" id="KAF0325735.1"/>
    </source>
</evidence>
<dbReference type="FunFam" id="1.20.1250.20:FF:000065">
    <property type="entry name" value="Putative MFS pantothenate transporter"/>
    <property type="match status" value="1"/>
</dbReference>
<dbReference type="Proteomes" id="UP000434172">
    <property type="component" value="Unassembled WGS sequence"/>
</dbReference>
<keyword evidence="4 7" id="KW-1133">Transmembrane helix</keyword>
<feature type="transmembrane region" description="Helical" evidence="7">
    <location>
        <begin position="460"/>
        <end position="479"/>
    </location>
</feature>
<evidence type="ECO:0000256" key="2">
    <source>
        <dbReference type="ARBA" id="ARBA00022448"/>
    </source>
</evidence>
<feature type="transmembrane region" description="Helical" evidence="7">
    <location>
        <begin position="98"/>
        <end position="122"/>
    </location>
</feature>